<proteinExistence type="predicted"/>
<reference evidence="9 10" key="1">
    <citation type="submission" date="2023-07" db="EMBL/GenBank/DDBJ databases">
        <title>Genomic Encyclopedia of Type Strains, Phase IV (KMG-IV): sequencing the most valuable type-strain genomes for metagenomic binning, comparative biology and taxonomic classification.</title>
        <authorList>
            <person name="Goeker M."/>
        </authorList>
    </citation>
    <scope>NUCLEOTIDE SEQUENCE [LARGE SCALE GENOMIC DNA]</scope>
    <source>
        <strain evidence="9 10">DSM 29005</strain>
    </source>
</reference>
<dbReference type="Pfam" id="PF01510">
    <property type="entry name" value="Amidase_2"/>
    <property type="match status" value="1"/>
</dbReference>
<evidence type="ECO:0000259" key="8">
    <source>
        <dbReference type="SMART" id="SM00644"/>
    </source>
</evidence>
<dbReference type="InterPro" id="IPR051206">
    <property type="entry name" value="NAMLAA_amidase_2"/>
</dbReference>
<dbReference type="InterPro" id="IPR002502">
    <property type="entry name" value="Amidase_domain"/>
</dbReference>
<comment type="caution">
    <text evidence="9">The sequence shown here is derived from an EMBL/GenBank/DDBJ whole genome shotgun (WGS) entry which is preliminary data.</text>
</comment>
<dbReference type="RefSeq" id="WP_307344155.1">
    <property type="nucleotide sequence ID" value="NZ_JAUSUD010000018.1"/>
</dbReference>
<keyword evidence="4" id="KW-0961">Cell wall biogenesis/degradation</keyword>
<evidence type="ECO:0000256" key="7">
    <source>
        <dbReference type="SAM" id="MobiDB-lite"/>
    </source>
</evidence>
<keyword evidence="10" id="KW-1185">Reference proteome</keyword>
<dbReference type="CDD" id="cd06583">
    <property type="entry name" value="PGRP"/>
    <property type="match status" value="1"/>
</dbReference>
<feature type="domain" description="N-acetylmuramoyl-L-alanine amidase" evidence="8">
    <location>
        <begin position="145"/>
        <end position="311"/>
    </location>
</feature>
<sequence>MYGRINRIAVSLVATLMIGGCGGNQVITTNANDETGANHAVFMRSINIDKEIKAFESKQGEGKEINKIEDESLAEAAKEATIPKASTETEAPKQKAPQQETSVKQAKSIERVDIQQSQGQKITKEIKKPIPKISNNNTEIIQSILPDENSKPRTTPITHVLIHFSSNVVNNPKNPFIVNDIRQVFIDYGVSAHYLIDRNGKIHQFVPENRVAYHAGKGNLKAFPQYRDKMNDYSIGIELMAIGTKEEMSIMMSEENYQKIPQNFIGYTSEQYDSLNGLLDEILTRNNMISRDRQHIIGHDEYAPERKTDPGSLFEWSKIGF</sequence>
<accession>A0ABT9ZIP2</accession>
<dbReference type="PANTHER" id="PTHR30417">
    <property type="entry name" value="N-ACETYLMURAMOYL-L-ALANINE AMIDASE AMID"/>
    <property type="match status" value="1"/>
</dbReference>
<dbReference type="InterPro" id="IPR036505">
    <property type="entry name" value="Amidase/PGRP_sf"/>
</dbReference>
<protein>
    <recommendedName>
        <fullName evidence="2">N-acetylmuramoyl-L-alanine amidase</fullName>
        <ecNumber evidence="2">3.5.1.28</ecNumber>
    </recommendedName>
    <alternativeName>
        <fullName evidence="6">Autolysin</fullName>
    </alternativeName>
    <alternativeName>
        <fullName evidence="5">Cell wall hydrolase</fullName>
    </alternativeName>
</protein>
<keyword evidence="3" id="KW-0378">Hydrolase</keyword>
<dbReference type="EC" id="3.5.1.28" evidence="2"/>
<dbReference type="PANTHER" id="PTHR30417:SF1">
    <property type="entry name" value="N-ACETYLMURAMOYL-L-ALANINE AMIDASE AMID"/>
    <property type="match status" value="1"/>
</dbReference>
<dbReference type="PROSITE" id="PS51257">
    <property type="entry name" value="PROKAR_LIPOPROTEIN"/>
    <property type="match status" value="1"/>
</dbReference>
<gene>
    <name evidence="9" type="ORF">J2S19_003420</name>
</gene>
<evidence type="ECO:0000313" key="10">
    <source>
        <dbReference type="Proteomes" id="UP001234495"/>
    </source>
</evidence>
<evidence type="ECO:0000256" key="6">
    <source>
        <dbReference type="ARBA" id="ARBA00032390"/>
    </source>
</evidence>
<dbReference type="Gene3D" id="3.40.80.10">
    <property type="entry name" value="Peptidoglycan recognition protein-like"/>
    <property type="match status" value="1"/>
</dbReference>
<dbReference type="Proteomes" id="UP001234495">
    <property type="component" value="Unassembled WGS sequence"/>
</dbReference>
<evidence type="ECO:0000256" key="2">
    <source>
        <dbReference type="ARBA" id="ARBA00011901"/>
    </source>
</evidence>
<dbReference type="EMBL" id="JAUSUD010000018">
    <property type="protein sequence ID" value="MDQ0232133.1"/>
    <property type="molecule type" value="Genomic_DNA"/>
</dbReference>
<evidence type="ECO:0000256" key="4">
    <source>
        <dbReference type="ARBA" id="ARBA00023316"/>
    </source>
</evidence>
<evidence type="ECO:0000256" key="1">
    <source>
        <dbReference type="ARBA" id="ARBA00001561"/>
    </source>
</evidence>
<evidence type="ECO:0000313" key="9">
    <source>
        <dbReference type="EMBL" id="MDQ0232133.1"/>
    </source>
</evidence>
<feature type="compositionally biased region" description="Polar residues" evidence="7">
    <location>
        <begin position="96"/>
        <end position="105"/>
    </location>
</feature>
<dbReference type="SUPFAM" id="SSF55846">
    <property type="entry name" value="N-acetylmuramoyl-L-alanine amidase-like"/>
    <property type="match status" value="1"/>
</dbReference>
<evidence type="ECO:0000256" key="3">
    <source>
        <dbReference type="ARBA" id="ARBA00022801"/>
    </source>
</evidence>
<feature type="region of interest" description="Disordered" evidence="7">
    <location>
        <begin position="76"/>
        <end position="109"/>
    </location>
</feature>
<comment type="catalytic activity">
    <reaction evidence="1">
        <text>Hydrolyzes the link between N-acetylmuramoyl residues and L-amino acid residues in certain cell-wall glycopeptides.</text>
        <dbReference type="EC" id="3.5.1.28"/>
    </reaction>
</comment>
<name>A0ABT9ZIP2_9BACI</name>
<organism evidence="9 10">
    <name type="scientific">Metabacillus malikii</name>
    <dbReference type="NCBI Taxonomy" id="1504265"/>
    <lineage>
        <taxon>Bacteria</taxon>
        <taxon>Bacillati</taxon>
        <taxon>Bacillota</taxon>
        <taxon>Bacilli</taxon>
        <taxon>Bacillales</taxon>
        <taxon>Bacillaceae</taxon>
        <taxon>Metabacillus</taxon>
    </lineage>
</organism>
<dbReference type="SMART" id="SM00644">
    <property type="entry name" value="Ami_2"/>
    <property type="match status" value="1"/>
</dbReference>
<evidence type="ECO:0000256" key="5">
    <source>
        <dbReference type="ARBA" id="ARBA00030881"/>
    </source>
</evidence>